<dbReference type="PROSITE" id="PS51257">
    <property type="entry name" value="PROKAR_LIPOPROTEIN"/>
    <property type="match status" value="1"/>
</dbReference>
<sequence>MGRGIMIIFLSFMLLGCSNTRMTSSEVSEEIKPKKYDTPAIEFLYPANLFPKPSANGNVIFCATSIDPDENINNLTYNELRDLIVINVVQKHANRPINSEELRKIGMEDIKELGRVEFIDTKTLLQDNIPVLEFIVSNPQTSLHMKQYFHANEGEEYVISISTSRENWPYINSTIAMFEKSIKFKRSSQVSQTKNSLGLPRQYPGNFVFYYLTAIQ</sequence>
<organism evidence="1 2">
    <name type="scientific">Desulfotomaculum nigrificans (strain DSM 14880 / VKM B-2319 / CO-1-SRB)</name>
    <name type="common">Desulfotomaculum carboxydivorans</name>
    <dbReference type="NCBI Taxonomy" id="868595"/>
    <lineage>
        <taxon>Bacteria</taxon>
        <taxon>Bacillati</taxon>
        <taxon>Bacillota</taxon>
        <taxon>Clostridia</taxon>
        <taxon>Eubacteriales</taxon>
        <taxon>Desulfotomaculaceae</taxon>
        <taxon>Desulfotomaculum</taxon>
    </lineage>
</organism>
<dbReference type="EMBL" id="CP002736">
    <property type="protein sequence ID" value="AEF94278.1"/>
    <property type="molecule type" value="Genomic_DNA"/>
</dbReference>
<evidence type="ECO:0000313" key="1">
    <source>
        <dbReference type="EMBL" id="AEF94278.1"/>
    </source>
</evidence>
<evidence type="ECO:0008006" key="3">
    <source>
        <dbReference type="Google" id="ProtNLM"/>
    </source>
</evidence>
<gene>
    <name evidence="1" type="ordered locus">Desca_1422</name>
</gene>
<keyword evidence="2" id="KW-1185">Reference proteome</keyword>
<reference evidence="1 2" key="1">
    <citation type="submission" date="2011-05" db="EMBL/GenBank/DDBJ databases">
        <title>Complete sequence of Desulfotomaculum carboxydivorans CO-1-SRB.</title>
        <authorList>
            <consortium name="US DOE Joint Genome Institute"/>
            <person name="Lucas S."/>
            <person name="Han J."/>
            <person name="Lapidus A."/>
            <person name="Cheng J.-F."/>
            <person name="Goodwin L."/>
            <person name="Pitluck S."/>
            <person name="Peters L."/>
            <person name="Mikhailova N."/>
            <person name="Lu M."/>
            <person name="Han C."/>
            <person name="Tapia R."/>
            <person name="Land M."/>
            <person name="Hauser L."/>
            <person name="Kyrpides N."/>
            <person name="Ivanova N."/>
            <person name="Pagani I."/>
            <person name="Stams A."/>
            <person name="Plugge C."/>
            <person name="Muyzer G."/>
            <person name="Kuever J."/>
            <person name="Parshina S."/>
            <person name="Ivanova A."/>
            <person name="Nazina T."/>
            <person name="Woyke T."/>
        </authorList>
    </citation>
    <scope>NUCLEOTIDE SEQUENCE [LARGE SCALE GENOMIC DNA]</scope>
    <source>
        <strain evidence="2">DSM 14880 / VKM B-2319 / CO-1-SRB</strain>
    </source>
</reference>
<evidence type="ECO:0000313" key="2">
    <source>
        <dbReference type="Proteomes" id="UP000009226"/>
    </source>
</evidence>
<protein>
    <recommendedName>
        <fullName evidence="3">Lipoprotein</fullName>
    </recommendedName>
</protein>
<name>F6B5F7_DESCC</name>
<dbReference type="KEGG" id="dca:Desca_1422"/>
<dbReference type="Proteomes" id="UP000009226">
    <property type="component" value="Chromosome"/>
</dbReference>
<dbReference type="RefSeq" id="WP_003544782.1">
    <property type="nucleotide sequence ID" value="NC_015565.1"/>
</dbReference>
<dbReference type="HOGENOM" id="CLU_1275965_0_0_9"/>
<dbReference type="AlphaFoldDB" id="F6B5F7"/>
<accession>F6B5F7</accession>
<proteinExistence type="predicted"/>